<dbReference type="Gene3D" id="1.10.10.10">
    <property type="entry name" value="Winged helix-like DNA-binding domain superfamily/Winged helix DNA-binding domain"/>
    <property type="match status" value="1"/>
</dbReference>
<accession>A0A9N9GR41</accession>
<evidence type="ECO:0000313" key="1">
    <source>
        <dbReference type="EMBL" id="CAG8620078.1"/>
    </source>
</evidence>
<comment type="caution">
    <text evidence="1">The sequence shown here is derived from an EMBL/GenBank/DDBJ whole genome shotgun (WGS) entry which is preliminary data.</text>
</comment>
<sequence length="67" mass="7777">MSSKIKKESCDLTDFAREHIINLYEAGWTFTMIADHMKSKKTTVVDIVTKWKKMDGLPFKKDQGLLK</sequence>
<dbReference type="AlphaFoldDB" id="A0A9N9GR41"/>
<name>A0A9N9GR41_9GLOM</name>
<evidence type="ECO:0000313" key="2">
    <source>
        <dbReference type="Proteomes" id="UP000789342"/>
    </source>
</evidence>
<dbReference type="InterPro" id="IPR036388">
    <property type="entry name" value="WH-like_DNA-bd_sf"/>
</dbReference>
<dbReference type="EMBL" id="CAJVPV010007530">
    <property type="protein sequence ID" value="CAG8620078.1"/>
    <property type="molecule type" value="Genomic_DNA"/>
</dbReference>
<protein>
    <submittedName>
        <fullName evidence="1">14694_t:CDS:1</fullName>
    </submittedName>
</protein>
<dbReference type="Proteomes" id="UP000789342">
    <property type="component" value="Unassembled WGS sequence"/>
</dbReference>
<keyword evidence="2" id="KW-1185">Reference proteome</keyword>
<gene>
    <name evidence="1" type="ORF">AMORRO_LOCUS8620</name>
</gene>
<feature type="non-terminal residue" evidence="1">
    <location>
        <position position="67"/>
    </location>
</feature>
<proteinExistence type="predicted"/>
<organism evidence="1 2">
    <name type="scientific">Acaulospora morrowiae</name>
    <dbReference type="NCBI Taxonomy" id="94023"/>
    <lineage>
        <taxon>Eukaryota</taxon>
        <taxon>Fungi</taxon>
        <taxon>Fungi incertae sedis</taxon>
        <taxon>Mucoromycota</taxon>
        <taxon>Glomeromycotina</taxon>
        <taxon>Glomeromycetes</taxon>
        <taxon>Diversisporales</taxon>
        <taxon>Acaulosporaceae</taxon>
        <taxon>Acaulospora</taxon>
    </lineage>
</organism>
<reference evidence="1" key="1">
    <citation type="submission" date="2021-06" db="EMBL/GenBank/DDBJ databases">
        <authorList>
            <person name="Kallberg Y."/>
            <person name="Tangrot J."/>
            <person name="Rosling A."/>
        </authorList>
    </citation>
    <scope>NUCLEOTIDE SEQUENCE</scope>
    <source>
        <strain evidence="1">CL551</strain>
    </source>
</reference>